<dbReference type="EMBL" id="PDNA01000181">
    <property type="protein sequence ID" value="PGH06111.1"/>
    <property type="molecule type" value="Genomic_DNA"/>
</dbReference>
<accession>A0A2B7XBG5</accession>
<dbReference type="STRING" id="1447883.A0A2B7XBG5"/>
<proteinExistence type="predicted"/>
<evidence type="ECO:0000313" key="3">
    <source>
        <dbReference type="Proteomes" id="UP000224634"/>
    </source>
</evidence>
<gene>
    <name evidence="2" type="ORF">AJ80_08217</name>
</gene>
<sequence>MLRETRSAAPNVPLPRLFIFIVDRLNPTNFTVSGPRIPVLPIIRALMIHSPDPLAIAHRLVEDLNHRSLGNTITAANLTSGALNRPDNGILLESAAHAAFDSYRNGIECDNDEYHLIFIDDCFPPPLSLHGRNGRTLPFGSWQRRNANPNVPLEPLPNKSYLRMHLALARVLHASGADEIIDKILQDEEDMKAESGCLLMDYGSLELD</sequence>
<keyword evidence="3" id="KW-1185">Reference proteome</keyword>
<protein>
    <recommendedName>
        <fullName evidence="1">HNH nuclease domain-containing protein</fullName>
    </recommendedName>
</protein>
<feature type="domain" description="HNH nuclease" evidence="1">
    <location>
        <begin position="68"/>
        <end position="107"/>
    </location>
</feature>
<reference evidence="2 3" key="1">
    <citation type="submission" date="2017-10" db="EMBL/GenBank/DDBJ databases">
        <title>Comparative genomics in systemic dimorphic fungi from Ajellomycetaceae.</title>
        <authorList>
            <person name="Munoz J.F."/>
            <person name="Mcewen J.G."/>
            <person name="Clay O.K."/>
            <person name="Cuomo C.A."/>
        </authorList>
    </citation>
    <scope>NUCLEOTIDE SEQUENCE [LARGE SCALE GENOMIC DNA]</scope>
    <source>
        <strain evidence="2 3">UAMH7299</strain>
    </source>
</reference>
<organism evidence="2 3">
    <name type="scientific">Polytolypa hystricis (strain UAMH7299)</name>
    <dbReference type="NCBI Taxonomy" id="1447883"/>
    <lineage>
        <taxon>Eukaryota</taxon>
        <taxon>Fungi</taxon>
        <taxon>Dikarya</taxon>
        <taxon>Ascomycota</taxon>
        <taxon>Pezizomycotina</taxon>
        <taxon>Eurotiomycetes</taxon>
        <taxon>Eurotiomycetidae</taxon>
        <taxon>Onygenales</taxon>
        <taxon>Onygenales incertae sedis</taxon>
        <taxon>Polytolypa</taxon>
    </lineage>
</organism>
<evidence type="ECO:0000259" key="1">
    <source>
        <dbReference type="Pfam" id="PF13391"/>
    </source>
</evidence>
<dbReference type="AlphaFoldDB" id="A0A2B7XBG5"/>
<dbReference type="OrthoDB" id="2104739at2759"/>
<name>A0A2B7XBG5_POLH7</name>
<evidence type="ECO:0000313" key="2">
    <source>
        <dbReference type="EMBL" id="PGH06111.1"/>
    </source>
</evidence>
<dbReference type="Proteomes" id="UP000224634">
    <property type="component" value="Unassembled WGS sequence"/>
</dbReference>
<comment type="caution">
    <text evidence="2">The sequence shown here is derived from an EMBL/GenBank/DDBJ whole genome shotgun (WGS) entry which is preliminary data.</text>
</comment>
<dbReference type="InterPro" id="IPR003615">
    <property type="entry name" value="HNH_nuc"/>
</dbReference>
<dbReference type="Pfam" id="PF13391">
    <property type="entry name" value="HNH_2"/>
    <property type="match status" value="1"/>
</dbReference>